<dbReference type="KEGG" id="mcub:MCBB_1076"/>
<dbReference type="NCBIfam" id="TIGR00306">
    <property type="entry name" value="apgM"/>
    <property type="match status" value="1"/>
</dbReference>
<dbReference type="Pfam" id="PF10143">
    <property type="entry name" value="PhosphMutase"/>
    <property type="match status" value="1"/>
</dbReference>
<gene>
    <name evidence="9" type="primary">apgM2</name>
    <name evidence="7" type="synonym">apgM</name>
    <name evidence="9" type="ORF">MCBB_1076</name>
</gene>
<name>A0A1D3L251_9EURY</name>
<dbReference type="PANTHER" id="PTHR31209">
    <property type="entry name" value="COFACTOR-INDEPENDENT PHOSPHOGLYCERATE MUTASE"/>
    <property type="match status" value="1"/>
</dbReference>
<keyword evidence="6 7" id="KW-0413">Isomerase</keyword>
<evidence type="ECO:0000256" key="2">
    <source>
        <dbReference type="ARBA" id="ARBA00002315"/>
    </source>
</evidence>
<comment type="catalytic activity">
    <reaction evidence="1 7">
        <text>(2R)-2-phosphoglycerate = (2R)-3-phosphoglycerate</text>
        <dbReference type="Rhea" id="RHEA:15901"/>
        <dbReference type="ChEBI" id="CHEBI:58272"/>
        <dbReference type="ChEBI" id="CHEBI:58289"/>
        <dbReference type="EC" id="5.4.2.12"/>
    </reaction>
</comment>
<organism evidence="9 10">
    <name type="scientific">Methanobacterium congolense</name>
    <dbReference type="NCBI Taxonomy" id="118062"/>
    <lineage>
        <taxon>Archaea</taxon>
        <taxon>Methanobacteriati</taxon>
        <taxon>Methanobacteriota</taxon>
        <taxon>Methanomada group</taxon>
        <taxon>Methanobacteria</taxon>
        <taxon>Methanobacteriales</taxon>
        <taxon>Methanobacteriaceae</taxon>
        <taxon>Methanobacterium</taxon>
    </lineage>
</organism>
<sequence>MKYVVVIGDGMADYPLEELDGKTPLQSARTPNMDYIASKGVSGMLKTVPDGMGPGSDVANLSIMGYNPKEYYTGRGPLEAPSIGAELKEGDVAFRCNFITERDGILEDFNAGHISTEESSQLIEALNHKFPGYGEFYLGTSYRHLFLFHEKSAADLVSTPPHDVVGEPVESNLLKPAETKNAEILNGIMHRSKEVLTNHPINQKRVQEGKNPANMIWLWGQGVKPEMPSFKEKYGLKGATITGVDLIKGLGVYTGLTNIYVPGATGYYDTDYCGKAEYALEALKTHDIVFVHVEAPDEAGHAGDLPEKMKAMERIDKRIIGKLLKKLPDFGEHAVAVLPDHPTPVHVKTHTMDPVPYAMFSTLAEADETEYYDEESAKKGSQGLIDGYRFMEHFIKYAGKS</sequence>
<accession>A0A1D3L251</accession>
<dbReference type="PATRIC" id="fig|129848.4.peg.1084"/>
<dbReference type="PANTHER" id="PTHR31209:SF4">
    <property type="entry name" value="2,3-BISPHOSPHOGLYCERATE-INDEPENDENT PHOSPHOGLYCERATE MUTASE"/>
    <property type="match status" value="1"/>
</dbReference>
<dbReference type="SUPFAM" id="SSF53649">
    <property type="entry name" value="Alkaline phosphatase-like"/>
    <property type="match status" value="1"/>
</dbReference>
<dbReference type="GO" id="GO:0046872">
    <property type="term" value="F:metal ion binding"/>
    <property type="evidence" value="ECO:0007669"/>
    <property type="project" value="InterPro"/>
</dbReference>
<dbReference type="EC" id="5.4.2.12" evidence="7"/>
<dbReference type="RefSeq" id="WP_071906771.1">
    <property type="nucleotide sequence ID" value="NZ_LT607756.1"/>
</dbReference>
<dbReference type="AlphaFoldDB" id="A0A1D3L251"/>
<dbReference type="Pfam" id="PF01676">
    <property type="entry name" value="Metalloenzyme"/>
    <property type="match status" value="1"/>
</dbReference>
<dbReference type="NCBIfam" id="NF003242">
    <property type="entry name" value="PRK04200.1"/>
    <property type="match status" value="1"/>
</dbReference>
<dbReference type="GO" id="GO:0006096">
    <property type="term" value="P:glycolytic process"/>
    <property type="evidence" value="ECO:0007669"/>
    <property type="project" value="UniProtKB-UniRule"/>
</dbReference>
<evidence type="ECO:0000256" key="3">
    <source>
        <dbReference type="ARBA" id="ARBA00004798"/>
    </source>
</evidence>
<comment type="similarity">
    <text evidence="4 7">Belongs to the BPG-independent phosphoglycerate mutase family. A-PGAM subfamily.</text>
</comment>
<dbReference type="Gene3D" id="3.40.720.10">
    <property type="entry name" value="Alkaline Phosphatase, subunit A"/>
    <property type="match status" value="2"/>
</dbReference>
<dbReference type="CDD" id="cd16011">
    <property type="entry name" value="iPGM_like"/>
    <property type="match status" value="1"/>
</dbReference>
<reference evidence="9 10" key="1">
    <citation type="submission" date="2016-08" db="EMBL/GenBank/DDBJ databases">
        <authorList>
            <person name="Seilhamer J.J."/>
        </authorList>
    </citation>
    <scope>NUCLEOTIDE SEQUENCE [LARGE SCALE GENOMIC DNA]</scope>
    <source>
        <strain evidence="9">Buetzberg</strain>
    </source>
</reference>
<evidence type="ECO:0000256" key="7">
    <source>
        <dbReference type="HAMAP-Rule" id="MF_01402"/>
    </source>
</evidence>
<dbReference type="NCBIfam" id="TIGR02535">
    <property type="entry name" value="hyp_Hser_kinase"/>
    <property type="match status" value="1"/>
</dbReference>
<dbReference type="GeneID" id="30411921"/>
<evidence type="ECO:0000259" key="8">
    <source>
        <dbReference type="Pfam" id="PF01676"/>
    </source>
</evidence>
<keyword evidence="5 7" id="KW-0324">Glycolysis</keyword>
<comment type="function">
    <text evidence="2 7">Catalyzes the interconversion of 2-phosphoglycerate and 3-phosphoglycerate.</text>
</comment>
<proteinExistence type="inferred from homology"/>
<dbReference type="InterPro" id="IPR006124">
    <property type="entry name" value="Metalloenzyme"/>
</dbReference>
<evidence type="ECO:0000256" key="4">
    <source>
        <dbReference type="ARBA" id="ARBA00005524"/>
    </source>
</evidence>
<dbReference type="PIRSF" id="PIRSF006392">
    <property type="entry name" value="IPGAM_arch"/>
    <property type="match status" value="1"/>
</dbReference>
<feature type="domain" description="Metalloenzyme" evidence="8">
    <location>
        <begin position="1"/>
        <end position="394"/>
    </location>
</feature>
<dbReference type="EMBL" id="LT607756">
    <property type="protein sequence ID" value="SCG85635.1"/>
    <property type="molecule type" value="Genomic_DNA"/>
</dbReference>
<evidence type="ECO:0000256" key="5">
    <source>
        <dbReference type="ARBA" id="ARBA00023152"/>
    </source>
</evidence>
<dbReference type="STRING" id="118062.MCBB_1076"/>
<dbReference type="InterPro" id="IPR023665">
    <property type="entry name" value="ApgAM_prokaryotes"/>
</dbReference>
<dbReference type="UniPathway" id="UPA00109">
    <property type="reaction ID" value="UER00186"/>
</dbReference>
<dbReference type="Proteomes" id="UP000094707">
    <property type="component" value="Chromosome I"/>
</dbReference>
<dbReference type="InterPro" id="IPR042253">
    <property type="entry name" value="Pglycerate_mutase_ApgM_sf"/>
</dbReference>
<evidence type="ECO:0000256" key="6">
    <source>
        <dbReference type="ARBA" id="ARBA00023235"/>
    </source>
</evidence>
<dbReference type="Gene3D" id="3.30.70.2130">
    <property type="entry name" value="Metalloenzyme domain"/>
    <property type="match status" value="1"/>
</dbReference>
<dbReference type="HAMAP" id="MF_01402_A">
    <property type="entry name" value="ApgM_A"/>
    <property type="match status" value="1"/>
</dbReference>
<dbReference type="OrthoDB" id="52918at2157"/>
<evidence type="ECO:0000313" key="10">
    <source>
        <dbReference type="Proteomes" id="UP000094707"/>
    </source>
</evidence>
<protein>
    <recommendedName>
        <fullName evidence="7">2,3-bisphosphoglycerate-independent phosphoglycerate mutase</fullName>
        <shortName evidence="7">BPG-independent PGAM</shortName>
        <shortName evidence="7">Phosphoglyceromutase</shortName>
        <shortName evidence="7">aPGAM</shortName>
        <ecNumber evidence="7">5.4.2.12</ecNumber>
    </recommendedName>
</protein>
<dbReference type="InterPro" id="IPR004456">
    <property type="entry name" value="Pglycerate_mutase_ApgM"/>
</dbReference>
<dbReference type="InterPro" id="IPR017850">
    <property type="entry name" value="Alkaline_phosphatase_core_sf"/>
</dbReference>
<evidence type="ECO:0000256" key="1">
    <source>
        <dbReference type="ARBA" id="ARBA00000370"/>
    </source>
</evidence>
<keyword evidence="10" id="KW-1185">Reference proteome</keyword>
<evidence type="ECO:0000313" key="9">
    <source>
        <dbReference type="EMBL" id="SCG85635.1"/>
    </source>
</evidence>
<dbReference type="GO" id="GO:0004619">
    <property type="term" value="F:phosphoglycerate mutase activity"/>
    <property type="evidence" value="ECO:0007669"/>
    <property type="project" value="UniProtKB-UniRule"/>
</dbReference>
<comment type="pathway">
    <text evidence="3 7">Carbohydrate degradation; glycolysis; pyruvate from D-glyceraldehyde 3-phosphate: step 3/5.</text>
</comment>